<dbReference type="SUPFAM" id="SSF53474">
    <property type="entry name" value="alpha/beta-Hydrolases"/>
    <property type="match status" value="1"/>
</dbReference>
<proteinExistence type="predicted"/>
<dbReference type="InterPro" id="IPR051044">
    <property type="entry name" value="MAG_DAG_Lipase"/>
</dbReference>
<dbReference type="PANTHER" id="PTHR11614">
    <property type="entry name" value="PHOSPHOLIPASE-RELATED"/>
    <property type="match status" value="1"/>
</dbReference>
<evidence type="ECO:0000259" key="1">
    <source>
        <dbReference type="Pfam" id="PF12146"/>
    </source>
</evidence>
<reference evidence="2 3" key="1">
    <citation type="submission" date="2018-08" db="EMBL/GenBank/DDBJ databases">
        <title>Draft genome sequence of Rhodobacter sphaeroides FY.</title>
        <authorList>
            <person name="Rayyan A."/>
            <person name="Meyer T.E."/>
            <person name="Kyndt J.A."/>
        </authorList>
    </citation>
    <scope>NUCLEOTIDE SEQUENCE [LARGE SCALE GENOMIC DNA]</scope>
    <source>
        <strain evidence="2 3">FY</strain>
    </source>
</reference>
<accession>A0AAX1UQW3</accession>
<dbReference type="InterPro" id="IPR022742">
    <property type="entry name" value="Hydrolase_4"/>
</dbReference>
<keyword evidence="2" id="KW-0378">Hydrolase</keyword>
<dbReference type="Gene3D" id="3.40.50.1820">
    <property type="entry name" value="alpha/beta hydrolase"/>
    <property type="match status" value="1"/>
</dbReference>
<name>A0AAX1UQW3_CERSP</name>
<dbReference type="RefSeq" id="WP_118999179.1">
    <property type="nucleotide sequence ID" value="NZ_QWGP01000002.1"/>
</dbReference>
<dbReference type="Proteomes" id="UP000266305">
    <property type="component" value="Unassembled WGS sequence"/>
</dbReference>
<dbReference type="EMBL" id="QWGP01000002">
    <property type="protein sequence ID" value="RHZ98009.1"/>
    <property type="molecule type" value="Genomic_DNA"/>
</dbReference>
<dbReference type="Pfam" id="PF12146">
    <property type="entry name" value="Hydrolase_4"/>
    <property type="match status" value="1"/>
</dbReference>
<comment type="caution">
    <text evidence="2">The sequence shown here is derived from an EMBL/GenBank/DDBJ whole genome shotgun (WGS) entry which is preliminary data.</text>
</comment>
<evidence type="ECO:0000313" key="3">
    <source>
        <dbReference type="Proteomes" id="UP000266305"/>
    </source>
</evidence>
<evidence type="ECO:0000313" key="2">
    <source>
        <dbReference type="EMBL" id="RHZ98009.1"/>
    </source>
</evidence>
<dbReference type="AlphaFoldDB" id="A0AAX1UQW3"/>
<dbReference type="GO" id="GO:0016787">
    <property type="term" value="F:hydrolase activity"/>
    <property type="evidence" value="ECO:0007669"/>
    <property type="project" value="UniProtKB-KW"/>
</dbReference>
<dbReference type="InterPro" id="IPR029058">
    <property type="entry name" value="AB_hydrolase_fold"/>
</dbReference>
<sequence length="317" mass="34249">MSGAPFHAALARGPARAHADWIRTGDGVRLRTVVWPEGAAGTVLIFSGRTEYAEKYGPAAEALRRRGFASATLDWRGQGLSDRSLRDPLVGHVDDFASYQRDVTAFVAALRAQGLPEPFHLLAHSMGGCIGLRALHEGLPVRAACFSAPMWGIRVHAALRIVAAALGALARATGLGHRYVPGTGTRSYVATAAFDTNVLTRDPEMFAWMQEQLVQAPELGLAGPSLDWLRAAFEETARLKRLPAPDLPALCIVGSAEKVVDLEEIQHRMEGWGRGELQIVPGAEHEVMMDRPEVRDAFFDAAAALFRMNAGPDAVRS</sequence>
<gene>
    <name evidence="2" type="ORF">D1114_02015</name>
</gene>
<feature type="domain" description="Serine aminopeptidase S33" evidence="1">
    <location>
        <begin position="40"/>
        <end position="291"/>
    </location>
</feature>
<protein>
    <submittedName>
        <fullName evidence="2">Alpha/beta hydrolase</fullName>
    </submittedName>
</protein>
<organism evidence="2 3">
    <name type="scientific">Cereibacter sphaeroides</name>
    <name type="common">Rhodobacter sphaeroides</name>
    <dbReference type="NCBI Taxonomy" id="1063"/>
    <lineage>
        <taxon>Bacteria</taxon>
        <taxon>Pseudomonadati</taxon>
        <taxon>Pseudomonadota</taxon>
        <taxon>Alphaproteobacteria</taxon>
        <taxon>Rhodobacterales</taxon>
        <taxon>Paracoccaceae</taxon>
        <taxon>Cereibacter</taxon>
    </lineage>
</organism>